<dbReference type="RefSeq" id="WP_076282997.1">
    <property type="nucleotide sequence ID" value="NZ_MPTW01000001.1"/>
</dbReference>
<dbReference type="InterPro" id="IPR029063">
    <property type="entry name" value="SAM-dependent_MTases_sf"/>
</dbReference>
<sequence length="234" mass="27219">MSGAEGKLELERIVFIGRTFEEYLQMFKLKAKDLVGRRILDCPAGACSFTAISNQLGSDVTAADIAYYYSADELEDKGVQDIEHAMSELVKVQGNFVWDYFKSIEDLTQARSRALNDNIRDQRQTPERYVPVILPNLPFNDEDFDLTLSAHFLFMYSDRLDYDFHLKTINELMRVTRGELRIFPLVDLSCKRYEHLDRLIDEMVQQGFAVEEMEVPYEFQKGANQMLSIRRMKP</sequence>
<dbReference type="AlphaFoldDB" id="A0A1R0ZPD1"/>
<dbReference type="SUPFAM" id="SSF53335">
    <property type="entry name" value="S-adenosyl-L-methionine-dependent methyltransferases"/>
    <property type="match status" value="1"/>
</dbReference>
<proteinExistence type="predicted"/>
<dbReference type="GO" id="GO:0008168">
    <property type="term" value="F:methyltransferase activity"/>
    <property type="evidence" value="ECO:0007669"/>
    <property type="project" value="UniProtKB-KW"/>
</dbReference>
<reference evidence="1 2" key="1">
    <citation type="submission" date="2016-11" db="EMBL/GenBank/DDBJ databases">
        <title>Paenibacillus species isolates.</title>
        <authorList>
            <person name="Beno S.M."/>
        </authorList>
    </citation>
    <scope>NUCLEOTIDE SEQUENCE [LARGE SCALE GENOMIC DNA]</scope>
    <source>
        <strain evidence="1 2">FSL H7-0443</strain>
    </source>
</reference>
<dbReference type="GO" id="GO:0032259">
    <property type="term" value="P:methylation"/>
    <property type="evidence" value="ECO:0007669"/>
    <property type="project" value="UniProtKB-KW"/>
</dbReference>
<keyword evidence="1" id="KW-0808">Transferase</keyword>
<evidence type="ECO:0000313" key="2">
    <source>
        <dbReference type="Proteomes" id="UP000187425"/>
    </source>
</evidence>
<comment type="caution">
    <text evidence="1">The sequence shown here is derived from an EMBL/GenBank/DDBJ whole genome shotgun (WGS) entry which is preliminary data.</text>
</comment>
<evidence type="ECO:0000313" key="1">
    <source>
        <dbReference type="EMBL" id="OME74428.1"/>
    </source>
</evidence>
<dbReference type="OrthoDB" id="9787807at2"/>
<gene>
    <name evidence="1" type="ORF">BSK65_01715</name>
</gene>
<dbReference type="Proteomes" id="UP000187425">
    <property type="component" value="Unassembled WGS sequence"/>
</dbReference>
<name>A0A1R0ZPD1_9BACL</name>
<keyword evidence="1" id="KW-0489">Methyltransferase</keyword>
<organism evidence="1 2">
    <name type="scientific">Paenibacillus odorifer</name>
    <dbReference type="NCBI Taxonomy" id="189426"/>
    <lineage>
        <taxon>Bacteria</taxon>
        <taxon>Bacillati</taxon>
        <taxon>Bacillota</taxon>
        <taxon>Bacilli</taxon>
        <taxon>Bacillales</taxon>
        <taxon>Paenibacillaceae</taxon>
        <taxon>Paenibacillus</taxon>
    </lineage>
</organism>
<protein>
    <submittedName>
        <fullName evidence="1">SAM-dependent methyltransferase</fullName>
    </submittedName>
</protein>
<dbReference type="EMBL" id="MPTW01000001">
    <property type="protein sequence ID" value="OME74428.1"/>
    <property type="molecule type" value="Genomic_DNA"/>
</dbReference>
<dbReference type="Gene3D" id="3.40.50.150">
    <property type="entry name" value="Vaccinia Virus protein VP39"/>
    <property type="match status" value="1"/>
</dbReference>
<accession>A0A1R0ZPD1</accession>